<feature type="repeat" description="WD" evidence="3">
    <location>
        <begin position="139"/>
        <end position="180"/>
    </location>
</feature>
<feature type="compositionally biased region" description="Low complexity" evidence="4">
    <location>
        <begin position="1315"/>
        <end position="1326"/>
    </location>
</feature>
<feature type="region of interest" description="Disordered" evidence="4">
    <location>
        <begin position="1025"/>
        <end position="1060"/>
    </location>
</feature>
<dbReference type="InterPro" id="IPR000719">
    <property type="entry name" value="Prot_kinase_dom"/>
</dbReference>
<feature type="compositionally biased region" description="Pro residues" evidence="4">
    <location>
        <begin position="1046"/>
        <end position="1057"/>
    </location>
</feature>
<feature type="region of interest" description="Disordered" evidence="4">
    <location>
        <begin position="2006"/>
        <end position="2053"/>
    </location>
</feature>
<dbReference type="PRINTS" id="PR00320">
    <property type="entry name" value="GPROTEINBRPT"/>
</dbReference>
<feature type="region of interest" description="Disordered" evidence="4">
    <location>
        <begin position="1383"/>
        <end position="1459"/>
    </location>
</feature>
<feature type="repeat" description="WD" evidence="3">
    <location>
        <begin position="96"/>
        <end position="137"/>
    </location>
</feature>
<feature type="repeat" description="WD" evidence="3">
    <location>
        <begin position="53"/>
        <end position="94"/>
    </location>
</feature>
<organism evidence="7 8">
    <name type="scientific">Rhizoctonia solani</name>
    <dbReference type="NCBI Taxonomy" id="456999"/>
    <lineage>
        <taxon>Eukaryota</taxon>
        <taxon>Fungi</taxon>
        <taxon>Dikarya</taxon>
        <taxon>Basidiomycota</taxon>
        <taxon>Agaricomycotina</taxon>
        <taxon>Agaricomycetes</taxon>
        <taxon>Cantharellales</taxon>
        <taxon>Ceratobasidiaceae</taxon>
        <taxon>Rhizoctonia</taxon>
    </lineage>
</organism>
<feature type="repeat" description="WD" evidence="3">
    <location>
        <begin position="12"/>
        <end position="40"/>
    </location>
</feature>
<dbReference type="PROSITE" id="PS00678">
    <property type="entry name" value="WD_REPEATS_1"/>
    <property type="match status" value="4"/>
</dbReference>
<dbReference type="SMART" id="SM00325">
    <property type="entry name" value="RhoGEF"/>
    <property type="match status" value="1"/>
</dbReference>
<dbReference type="Proteomes" id="UP000663888">
    <property type="component" value="Unassembled WGS sequence"/>
</dbReference>
<comment type="caution">
    <text evidence="7">The sequence shown here is derived from an EMBL/GenBank/DDBJ whole genome shotgun (WGS) entry which is preliminary data.</text>
</comment>
<dbReference type="InterPro" id="IPR020472">
    <property type="entry name" value="WD40_PAC1"/>
</dbReference>
<feature type="repeat" description="WD" evidence="3">
    <location>
        <begin position="182"/>
        <end position="223"/>
    </location>
</feature>
<feature type="compositionally biased region" description="Polar residues" evidence="4">
    <location>
        <begin position="1845"/>
        <end position="1863"/>
    </location>
</feature>
<dbReference type="Pfam" id="PF00400">
    <property type="entry name" value="WD40"/>
    <property type="match status" value="6"/>
</dbReference>
<feature type="compositionally biased region" description="Polar residues" evidence="4">
    <location>
        <begin position="1"/>
        <end position="25"/>
    </location>
</feature>
<keyword evidence="2" id="KW-0677">Repeat</keyword>
<feature type="compositionally biased region" description="Pro residues" evidence="4">
    <location>
        <begin position="1826"/>
        <end position="1837"/>
    </location>
</feature>
<dbReference type="EMBL" id="CAJMWX010001306">
    <property type="protein sequence ID" value="CAE6479978.1"/>
    <property type="molecule type" value="Genomic_DNA"/>
</dbReference>
<dbReference type="InterPro" id="IPR008266">
    <property type="entry name" value="Tyr_kinase_AS"/>
</dbReference>
<evidence type="ECO:0000313" key="8">
    <source>
        <dbReference type="Proteomes" id="UP000663888"/>
    </source>
</evidence>
<feature type="compositionally biased region" description="Polar residues" evidence="4">
    <location>
        <begin position="1259"/>
        <end position="1268"/>
    </location>
</feature>
<evidence type="ECO:0000256" key="3">
    <source>
        <dbReference type="PROSITE-ProRule" id="PRU00221"/>
    </source>
</evidence>
<dbReference type="SUPFAM" id="SSF50978">
    <property type="entry name" value="WD40 repeat-like"/>
    <property type="match status" value="1"/>
</dbReference>
<dbReference type="InterPro" id="IPR015943">
    <property type="entry name" value="WD40/YVTN_repeat-like_dom_sf"/>
</dbReference>
<dbReference type="PROSITE" id="PS50294">
    <property type="entry name" value="WD_REPEATS_REGION"/>
    <property type="match status" value="5"/>
</dbReference>
<feature type="region of interest" description="Disordered" evidence="4">
    <location>
        <begin position="1530"/>
        <end position="1570"/>
    </location>
</feature>
<dbReference type="PROSITE" id="PS50010">
    <property type="entry name" value="DH_2"/>
    <property type="match status" value="1"/>
</dbReference>
<feature type="compositionally biased region" description="Low complexity" evidence="4">
    <location>
        <begin position="1034"/>
        <end position="1045"/>
    </location>
</feature>
<evidence type="ECO:0000259" key="6">
    <source>
        <dbReference type="PROSITE" id="PS50011"/>
    </source>
</evidence>
<dbReference type="OrthoDB" id="504689at2759"/>
<dbReference type="InterPro" id="IPR050349">
    <property type="entry name" value="WD_LIS1/nudF_dynein_reg"/>
</dbReference>
<dbReference type="Gene3D" id="1.20.900.10">
    <property type="entry name" value="Dbl homology (DH) domain"/>
    <property type="match status" value="1"/>
</dbReference>
<feature type="compositionally biased region" description="Low complexity" evidence="4">
    <location>
        <begin position="1423"/>
        <end position="1457"/>
    </location>
</feature>
<feature type="region of interest" description="Disordered" evidence="4">
    <location>
        <begin position="1"/>
        <end position="28"/>
    </location>
</feature>
<feature type="compositionally biased region" description="Low complexity" evidence="4">
    <location>
        <begin position="1814"/>
        <end position="1825"/>
    </location>
</feature>
<feature type="region of interest" description="Disordered" evidence="4">
    <location>
        <begin position="1688"/>
        <end position="1866"/>
    </location>
</feature>
<feature type="compositionally biased region" description="Polar residues" evidence="4">
    <location>
        <begin position="1978"/>
        <end position="1992"/>
    </location>
</feature>
<evidence type="ECO:0000313" key="7">
    <source>
        <dbReference type="EMBL" id="CAE6479978.1"/>
    </source>
</evidence>
<evidence type="ECO:0000259" key="5">
    <source>
        <dbReference type="PROSITE" id="PS50010"/>
    </source>
</evidence>
<feature type="region of interest" description="Disordered" evidence="4">
    <location>
        <begin position="1259"/>
        <end position="1363"/>
    </location>
</feature>
<reference evidence="7" key="1">
    <citation type="submission" date="2021-01" db="EMBL/GenBank/DDBJ databases">
        <authorList>
            <person name="Kaushik A."/>
        </authorList>
    </citation>
    <scope>NUCLEOTIDE SEQUENCE</scope>
    <source>
        <strain evidence="7">AG4-R118</strain>
    </source>
</reference>
<feature type="region of interest" description="Disordered" evidence="4">
    <location>
        <begin position="898"/>
        <end position="918"/>
    </location>
</feature>
<dbReference type="InterPro" id="IPR035899">
    <property type="entry name" value="DBL_dom_sf"/>
</dbReference>
<dbReference type="GO" id="GO:0005085">
    <property type="term" value="F:guanyl-nucleotide exchange factor activity"/>
    <property type="evidence" value="ECO:0007669"/>
    <property type="project" value="InterPro"/>
</dbReference>
<feature type="compositionally biased region" description="Basic and acidic residues" evidence="4">
    <location>
        <begin position="1131"/>
        <end position="1218"/>
    </location>
</feature>
<dbReference type="GO" id="GO:0005524">
    <property type="term" value="F:ATP binding"/>
    <property type="evidence" value="ECO:0007669"/>
    <property type="project" value="InterPro"/>
</dbReference>
<proteinExistence type="predicted"/>
<feature type="region of interest" description="Disordered" evidence="4">
    <location>
        <begin position="1884"/>
        <end position="1994"/>
    </location>
</feature>
<dbReference type="InterPro" id="IPR011009">
    <property type="entry name" value="Kinase-like_dom_sf"/>
</dbReference>
<dbReference type="PROSITE" id="PS50082">
    <property type="entry name" value="WD_REPEATS_2"/>
    <property type="match status" value="6"/>
</dbReference>
<dbReference type="Gene3D" id="1.10.510.10">
    <property type="entry name" value="Transferase(Phosphotransferase) domain 1"/>
    <property type="match status" value="1"/>
</dbReference>
<feature type="compositionally biased region" description="Low complexity" evidence="4">
    <location>
        <begin position="1353"/>
        <end position="1362"/>
    </location>
</feature>
<feature type="compositionally biased region" description="Low complexity" evidence="4">
    <location>
        <begin position="1761"/>
        <end position="1771"/>
    </location>
</feature>
<name>A0A8H3H3B3_9AGAM</name>
<dbReference type="SUPFAM" id="SSF56112">
    <property type="entry name" value="Protein kinase-like (PK-like)"/>
    <property type="match status" value="1"/>
</dbReference>
<gene>
    <name evidence="7" type="ORF">RDB_LOCUS122857</name>
</gene>
<feature type="repeat" description="WD" evidence="3">
    <location>
        <begin position="225"/>
        <end position="266"/>
    </location>
</feature>
<feature type="compositionally biased region" description="Polar residues" evidence="4">
    <location>
        <begin position="1557"/>
        <end position="1570"/>
    </location>
</feature>
<dbReference type="PROSITE" id="PS50011">
    <property type="entry name" value="PROTEIN_KINASE_DOM"/>
    <property type="match status" value="1"/>
</dbReference>
<dbReference type="SMART" id="SM00320">
    <property type="entry name" value="WD40"/>
    <property type="match status" value="7"/>
</dbReference>
<feature type="domain" description="DH" evidence="5">
    <location>
        <begin position="662"/>
        <end position="841"/>
    </location>
</feature>
<protein>
    <recommendedName>
        <fullName evidence="9">Non-specific serine/threonine protein kinase</fullName>
    </recommendedName>
</protein>
<keyword evidence="1 3" id="KW-0853">WD repeat</keyword>
<sequence>MGQTSTKPVLTLSGHTSRPRSTSFSPDGKLIISASEDVRIWDAHSGSSATKPFKGHTKHVNSVVFSPDGTRIASGSRDRTILIWDAQTGQVLVSPPQGHTDWVWSVAFSPEGTRVVSGSKDRTVRIWDALTGSLIGEPLVGHLDTVSSVSFSPDGARVISGSCDNTIRIWDVDTGETVVGPLKGHLDSVWSISVSPDGSRIASGSQDFTIRVWDTQTGNLVAGPFEGHHSPVLSVAFSPDGARIVSGSQNGSVYIWEAQTGTILLSLFGGNHGVVFSTNFSPDGKRIVYGCGNGNVIVQTMAEQQPAEGDTETAPIPPGALPALTASQMSNADIFNQLVVHGCTDMASTIDPNGYSASPVYRGGFRDVWKGHLTDGTEVAVKTWHSYMSQEDPKELKHAMEQVHNWTKLKHENVQELLGVVMFQGRLGMVFPWMPHVNLREYILEHPDVDRYALCAQVATALSFLHTQGMVHGDLRAANILVSTDGTLKLGDFDHSILTDSTLVFSNTPSPAGRTLRWMAPELLLSTDGDELEQAVKRDKRTDVYALGMTFLEIITSQVPYAELKSEYGVLNALEQKQRPTRPNELLGDTPKEGTMWRLLMWCWDYEPSARPRAEDVLMMVSALLMLRQCVYGIVVGNDESALSTSLARSSLEITHVLSVLEFEPDLGEFSDSEDKFVGLLERLVHVYLPKVPVSNLSSASILARNAAMLLELHTRLAKELRANKASRLGLCQVLISYASELTSLHQEFSAGHTSAKATLNREQVANPQLWALWEKERADQAGAETDGSRSRSFEDLLIAPIQRVCRYHLLVASLRDGTEEAQVGDAVAAMQAVAAKVNEIVRVRADEDRTKVVLDRMDPVPGLATGYLASLGPCLLIGTLDVVYYEATKPPLVTVNSQSSQLTSSTTSTTTPSTPTNVHPLLASGKPQKAKHLAAFLWTGYLVLCKVHTKRARYEPKRWFPLKIVPHSLGLSHLNPSSTNLIDSGVSDCSSSDASPLFPETHLPSVQPSQQLAPPVIQQLQPKKSFGHIRTKSQSQTQTQTQTQPQPPTQEDPPAPLRLGHVQVQPSDQVFPYGIRITFSRHVFELGASCEEERDIWVRAIADARVGNELVLVDKEKTITRSQSTGTITAEDKDKDHRALVRGRSEGGRPRDKSVERSVRERSKSRERGALSVREKSREPSLADQRSREQSRERDRDTVRDDRTRDDRTIRDHDKPLPHPPTEKPPLQRKRSGVLGPQDGPVQIGNWIVQRLETVTTPSGTTVSAPQPISHVRNGSEYARSEVSYGRSSEHSRSEHSRSEVSHTRNGSEHTRNASEYSAPYSNPYASPPPSLHTSPPSSFPADRLLPHITGSSSSESVPSSRIADRLEDVFLRPRYGHGYGYAAASQPQPGYPPTHSSHSSGPYVGPSGQYVGPSGYGPSGYAGSYSLTRESSQSSNTTSTYTSSTSTATPSNYAPYARSDAPYARSEVSLTYRADGVNYPRSETSYARSDYAPSASNYAPSASGYAPSATASNYAPSATASNYAPSTVPTTTYSSNSSTPHGSQVSTPAGYGPTGYTSRFQTRSRANESSIAANLERAFGVAPTATERTTPAAALGADVYRTNSSSTGGSRSFPPSPVATALPALPAPVPVQPVQQLAPQQVVRRPSNNTRDPVVMALSDVISSACREARDRASLKRKPLWMTPEEAAAAAEKEKEKAANGMMGMVRPRRMSSALVGGKSKTLEKDKDKEKEREKDKDKDKGGEKEKKKTAAPTVVRPSSSEGVVVSGENAKMSLQRKRATIHGAMHAFPSMGPPSPERETQSLSAHGHGTPSSQPTQAVSQPQPQPPQPPPKPPSMHMRGASTESPISPPRSRTVSSSGSFVDGMRDFLLRRAFAKSAENMALPAPANDPPNPVYKVGEGLTNTKSEEGLPRTTTTTKAKSGSVPVPGQDLYEVGKGITNTETPPPKRKPRISLRSSSAGSAFFAQLTGKRKSSKNNNSTPMSSLTFTPMTAKDKAEYEAAMRARGPPNRNMLGAELYSSPSSMRLQPSPVAEESRFLEEGDDGVYTGYR</sequence>
<feature type="domain" description="Protein kinase" evidence="6">
    <location>
        <begin position="354"/>
        <end position="625"/>
    </location>
</feature>
<dbReference type="PANTHER" id="PTHR44129">
    <property type="entry name" value="WD REPEAT-CONTAINING PROTEIN POP1"/>
    <property type="match status" value="1"/>
</dbReference>
<evidence type="ECO:0008006" key="9">
    <source>
        <dbReference type="Google" id="ProtNLM"/>
    </source>
</evidence>
<dbReference type="Pfam" id="PF07714">
    <property type="entry name" value="PK_Tyr_Ser-Thr"/>
    <property type="match status" value="1"/>
</dbReference>
<dbReference type="InterPro" id="IPR001680">
    <property type="entry name" value="WD40_rpt"/>
</dbReference>
<evidence type="ECO:0000256" key="1">
    <source>
        <dbReference type="ARBA" id="ARBA00022574"/>
    </source>
</evidence>
<evidence type="ECO:0000256" key="2">
    <source>
        <dbReference type="ARBA" id="ARBA00022737"/>
    </source>
</evidence>
<feature type="compositionally biased region" description="Basic and acidic residues" evidence="4">
    <location>
        <begin position="1289"/>
        <end position="1314"/>
    </location>
</feature>
<feature type="compositionally biased region" description="Low complexity" evidence="4">
    <location>
        <begin position="1333"/>
        <end position="1342"/>
    </location>
</feature>
<dbReference type="SUPFAM" id="SSF48065">
    <property type="entry name" value="DBL homology domain (DH-domain)"/>
    <property type="match status" value="1"/>
</dbReference>
<evidence type="ECO:0000256" key="4">
    <source>
        <dbReference type="SAM" id="MobiDB-lite"/>
    </source>
</evidence>
<feature type="region of interest" description="Disordered" evidence="4">
    <location>
        <begin position="1124"/>
        <end position="1243"/>
    </location>
</feature>
<accession>A0A8H3H3B3</accession>
<dbReference type="PROSITE" id="PS00109">
    <property type="entry name" value="PROTEIN_KINASE_TYR"/>
    <property type="match status" value="1"/>
</dbReference>
<dbReference type="InterPro" id="IPR019775">
    <property type="entry name" value="WD40_repeat_CS"/>
</dbReference>
<dbReference type="Pfam" id="PF00621">
    <property type="entry name" value="RhoGEF"/>
    <property type="match status" value="1"/>
</dbReference>
<dbReference type="InterPro" id="IPR036322">
    <property type="entry name" value="WD40_repeat_dom_sf"/>
</dbReference>
<dbReference type="InterPro" id="IPR001245">
    <property type="entry name" value="Ser-Thr/Tyr_kinase_cat_dom"/>
</dbReference>
<feature type="compositionally biased region" description="Basic and acidic residues" evidence="4">
    <location>
        <begin position="1723"/>
        <end position="1751"/>
    </location>
</feature>
<dbReference type="GO" id="GO:0004672">
    <property type="term" value="F:protein kinase activity"/>
    <property type="evidence" value="ECO:0007669"/>
    <property type="project" value="InterPro"/>
</dbReference>
<dbReference type="Gene3D" id="2.130.10.10">
    <property type="entry name" value="YVTN repeat-like/Quinoprotein amine dehydrogenase"/>
    <property type="match status" value="3"/>
</dbReference>
<feature type="compositionally biased region" description="Low complexity" evidence="4">
    <location>
        <begin position="1530"/>
        <end position="1542"/>
    </location>
</feature>
<dbReference type="InterPro" id="IPR000219">
    <property type="entry name" value="DH_dom"/>
</dbReference>
<dbReference type="CDD" id="cd00200">
    <property type="entry name" value="WD40"/>
    <property type="match status" value="1"/>
</dbReference>